<dbReference type="InterPro" id="IPR055916">
    <property type="entry name" value="DUF7493"/>
</dbReference>
<dbReference type="Pfam" id="PF00781">
    <property type="entry name" value="DAGK_cat"/>
    <property type="match status" value="1"/>
</dbReference>
<dbReference type="PANTHER" id="PTHR12358">
    <property type="entry name" value="SPHINGOSINE KINASE"/>
    <property type="match status" value="1"/>
</dbReference>
<dbReference type="OrthoDB" id="3853857at2759"/>
<dbReference type="PANTHER" id="PTHR12358:SF31">
    <property type="entry name" value="ACYLGLYCEROL KINASE, MITOCHONDRIAL"/>
    <property type="match status" value="1"/>
</dbReference>
<dbReference type="Gene3D" id="2.60.200.40">
    <property type="match status" value="1"/>
</dbReference>
<dbReference type="GO" id="GO:0016773">
    <property type="term" value="F:phosphotransferase activity, alcohol group as acceptor"/>
    <property type="evidence" value="ECO:0007669"/>
    <property type="project" value="UniProtKB-ARBA"/>
</dbReference>
<organism evidence="2 3">
    <name type="scientific">Thelephora terrestris</name>
    <dbReference type="NCBI Taxonomy" id="56493"/>
    <lineage>
        <taxon>Eukaryota</taxon>
        <taxon>Fungi</taxon>
        <taxon>Dikarya</taxon>
        <taxon>Basidiomycota</taxon>
        <taxon>Agaricomycotina</taxon>
        <taxon>Agaricomycetes</taxon>
        <taxon>Thelephorales</taxon>
        <taxon>Thelephoraceae</taxon>
        <taxon>Thelephora</taxon>
    </lineage>
</organism>
<accession>A0A9P6HBM1</accession>
<dbReference type="InterPro" id="IPR016064">
    <property type="entry name" value="NAD/diacylglycerol_kinase_sf"/>
</dbReference>
<keyword evidence="3" id="KW-1185">Reference proteome</keyword>
<dbReference type="GO" id="GO:0016020">
    <property type="term" value="C:membrane"/>
    <property type="evidence" value="ECO:0007669"/>
    <property type="project" value="TreeGrafter"/>
</dbReference>
<protein>
    <submittedName>
        <fullName evidence="2">ATP-NAD kinase-like domain-containing protein</fullName>
    </submittedName>
</protein>
<dbReference type="InterPro" id="IPR001206">
    <property type="entry name" value="Diacylglycerol_kinase_cat_dom"/>
</dbReference>
<dbReference type="AlphaFoldDB" id="A0A9P6HBM1"/>
<dbReference type="Gene3D" id="3.40.50.10330">
    <property type="entry name" value="Probable inorganic polyphosphate/atp-NAD kinase, domain 1"/>
    <property type="match status" value="1"/>
</dbReference>
<dbReference type="PROSITE" id="PS50146">
    <property type="entry name" value="DAGK"/>
    <property type="match status" value="1"/>
</dbReference>
<evidence type="ECO:0000259" key="1">
    <source>
        <dbReference type="PROSITE" id="PS50146"/>
    </source>
</evidence>
<proteinExistence type="predicted"/>
<keyword evidence="2" id="KW-0808">Transferase</keyword>
<keyword evidence="2" id="KW-0418">Kinase</keyword>
<reference evidence="2" key="1">
    <citation type="journal article" date="2020" name="Nat. Commun.">
        <title>Large-scale genome sequencing of mycorrhizal fungi provides insights into the early evolution of symbiotic traits.</title>
        <authorList>
            <person name="Miyauchi S."/>
            <person name="Kiss E."/>
            <person name="Kuo A."/>
            <person name="Drula E."/>
            <person name="Kohler A."/>
            <person name="Sanchez-Garcia M."/>
            <person name="Morin E."/>
            <person name="Andreopoulos B."/>
            <person name="Barry K.W."/>
            <person name="Bonito G."/>
            <person name="Buee M."/>
            <person name="Carver A."/>
            <person name="Chen C."/>
            <person name="Cichocki N."/>
            <person name="Clum A."/>
            <person name="Culley D."/>
            <person name="Crous P.W."/>
            <person name="Fauchery L."/>
            <person name="Girlanda M."/>
            <person name="Hayes R.D."/>
            <person name="Keri Z."/>
            <person name="LaButti K."/>
            <person name="Lipzen A."/>
            <person name="Lombard V."/>
            <person name="Magnuson J."/>
            <person name="Maillard F."/>
            <person name="Murat C."/>
            <person name="Nolan M."/>
            <person name="Ohm R.A."/>
            <person name="Pangilinan J."/>
            <person name="Pereira M.F."/>
            <person name="Perotto S."/>
            <person name="Peter M."/>
            <person name="Pfister S."/>
            <person name="Riley R."/>
            <person name="Sitrit Y."/>
            <person name="Stielow J.B."/>
            <person name="Szollosi G."/>
            <person name="Zifcakova L."/>
            <person name="Stursova M."/>
            <person name="Spatafora J.W."/>
            <person name="Tedersoo L."/>
            <person name="Vaario L.M."/>
            <person name="Yamada A."/>
            <person name="Yan M."/>
            <person name="Wang P."/>
            <person name="Xu J."/>
            <person name="Bruns T."/>
            <person name="Baldrian P."/>
            <person name="Vilgalys R."/>
            <person name="Dunand C."/>
            <person name="Henrissat B."/>
            <person name="Grigoriev I.V."/>
            <person name="Hibbett D."/>
            <person name="Nagy L.G."/>
            <person name="Martin F.M."/>
        </authorList>
    </citation>
    <scope>NUCLEOTIDE SEQUENCE</scope>
    <source>
        <strain evidence="2">UH-Tt-Lm1</strain>
    </source>
</reference>
<dbReference type="GO" id="GO:0046512">
    <property type="term" value="P:sphingosine biosynthetic process"/>
    <property type="evidence" value="ECO:0007669"/>
    <property type="project" value="TreeGrafter"/>
</dbReference>
<dbReference type="Proteomes" id="UP000736335">
    <property type="component" value="Unassembled WGS sequence"/>
</dbReference>
<reference evidence="2" key="2">
    <citation type="submission" date="2020-11" db="EMBL/GenBank/DDBJ databases">
        <authorList>
            <consortium name="DOE Joint Genome Institute"/>
            <person name="Kuo A."/>
            <person name="Miyauchi S."/>
            <person name="Kiss E."/>
            <person name="Drula E."/>
            <person name="Kohler A."/>
            <person name="Sanchez-Garcia M."/>
            <person name="Andreopoulos B."/>
            <person name="Barry K.W."/>
            <person name="Bonito G."/>
            <person name="Buee M."/>
            <person name="Carver A."/>
            <person name="Chen C."/>
            <person name="Cichocki N."/>
            <person name="Clum A."/>
            <person name="Culley D."/>
            <person name="Crous P.W."/>
            <person name="Fauchery L."/>
            <person name="Girlanda M."/>
            <person name="Hayes R."/>
            <person name="Keri Z."/>
            <person name="Labutti K."/>
            <person name="Lipzen A."/>
            <person name="Lombard V."/>
            <person name="Magnuson J."/>
            <person name="Maillard F."/>
            <person name="Morin E."/>
            <person name="Murat C."/>
            <person name="Nolan M."/>
            <person name="Ohm R."/>
            <person name="Pangilinan J."/>
            <person name="Pereira M."/>
            <person name="Perotto S."/>
            <person name="Peter M."/>
            <person name="Riley R."/>
            <person name="Sitrit Y."/>
            <person name="Stielow B."/>
            <person name="Szollosi G."/>
            <person name="Zifcakova L."/>
            <person name="Stursova M."/>
            <person name="Spatafora J.W."/>
            <person name="Tedersoo L."/>
            <person name="Vaario L.-M."/>
            <person name="Yamada A."/>
            <person name="Yan M."/>
            <person name="Wang P."/>
            <person name="Xu J."/>
            <person name="Bruns T."/>
            <person name="Baldrian P."/>
            <person name="Vilgalys R."/>
            <person name="Henrissat B."/>
            <person name="Grigoriev I.V."/>
            <person name="Hibbett D."/>
            <person name="Nagy L.G."/>
            <person name="Martin F.M."/>
        </authorList>
    </citation>
    <scope>NUCLEOTIDE SEQUENCE</scope>
    <source>
        <strain evidence="2">UH-Tt-Lm1</strain>
    </source>
</reference>
<sequence length="569" mass="62875">MATSSYAFSALGSKRIDFDLLLRLVPILVEVGWDVFNVRKPDANGWNAESLSRLAAFFTPSEPKSEPTIPMTDGTHDATCNCFSIRPSYAPLAPEAESNTKRKLTVRQGSEVLTLAFSEIAFTVTSTKPDGKAGKRKHATTLYHIIWAEVSGATLTVSFVEKKEKARSVCIKATLHGSTEAEAAEWVEDLLNAAYKDIKRNKKLKVFVNPFSGKGKSVELFNQIVKPILDHGKCFLDITFTTHRKHAVEVAREISLDYDAIVVASGDGLSHEIFNGFAEHENPRAAFAIPLAPVPTGSGNGCCLSLLGLEDGFDPTLATLNVLKGKYMRSDLCSVTQDGRRTISYMSVAIGLMADIDIGTEHLRWMGDTRFIYGFLRGIIRQRPYPIRISLKVSERDKHEMHETYQAAWHKQDDDVETCWDDLLPSEKLPPLRYSEAETDGWEDFDVPTLYFYSGLIPYVGRDLLQWPLALPSDGLIDIAVQETASVMSLLGGMGIAPQGGQYWSNTQHFFKVHAYRIKASGTGVLAIDGENNPCNDIQVEVHKGMGAFLSPSGRFGVHFDYPAPGSKK</sequence>
<comment type="caution">
    <text evidence="2">The sequence shown here is derived from an EMBL/GenBank/DDBJ whole genome shotgun (WGS) entry which is preliminary data.</text>
</comment>
<dbReference type="InterPro" id="IPR017438">
    <property type="entry name" value="ATP-NAD_kinase_N"/>
</dbReference>
<dbReference type="Pfam" id="PF24321">
    <property type="entry name" value="DUF7493"/>
    <property type="match status" value="1"/>
</dbReference>
<dbReference type="InterPro" id="IPR050187">
    <property type="entry name" value="Lipid_Phosphate_FormReg"/>
</dbReference>
<evidence type="ECO:0000313" key="3">
    <source>
        <dbReference type="Proteomes" id="UP000736335"/>
    </source>
</evidence>
<dbReference type="GO" id="GO:0001727">
    <property type="term" value="F:lipid kinase activity"/>
    <property type="evidence" value="ECO:0007669"/>
    <property type="project" value="TreeGrafter"/>
</dbReference>
<dbReference type="GO" id="GO:0005737">
    <property type="term" value="C:cytoplasm"/>
    <property type="evidence" value="ECO:0007669"/>
    <property type="project" value="TreeGrafter"/>
</dbReference>
<gene>
    <name evidence="2" type="ORF">BJ322DRAFT_1110402</name>
</gene>
<dbReference type="EMBL" id="WIUZ02000010">
    <property type="protein sequence ID" value="KAF9783507.1"/>
    <property type="molecule type" value="Genomic_DNA"/>
</dbReference>
<feature type="domain" description="DAGKc" evidence="1">
    <location>
        <begin position="199"/>
        <end position="339"/>
    </location>
</feature>
<name>A0A9P6HBM1_9AGAM</name>
<dbReference type="SUPFAM" id="SSF111331">
    <property type="entry name" value="NAD kinase/diacylglycerol kinase-like"/>
    <property type="match status" value="1"/>
</dbReference>
<evidence type="ECO:0000313" key="2">
    <source>
        <dbReference type="EMBL" id="KAF9783507.1"/>
    </source>
</evidence>
<dbReference type="SMART" id="SM00046">
    <property type="entry name" value="DAGKc"/>
    <property type="match status" value="1"/>
</dbReference>